<dbReference type="Proteomes" id="UP000319420">
    <property type="component" value="Segment"/>
</dbReference>
<dbReference type="EMBL" id="KY996451">
    <property type="protein sequence ID" value="AVQ69573.1"/>
    <property type="molecule type" value="Genomic_DNA"/>
</dbReference>
<organism evidence="1">
    <name type="scientific">Human mastadenovirus E</name>
    <dbReference type="NCBI Taxonomy" id="130308"/>
    <lineage>
        <taxon>Viruses</taxon>
        <taxon>Varidnaviria</taxon>
        <taxon>Bamfordvirae</taxon>
        <taxon>Preplasmiviricota</taxon>
        <taxon>Polisuviricotina</taxon>
        <taxon>Pharingeaviricetes</taxon>
        <taxon>Rowavirales</taxon>
        <taxon>Adenoviridae</taxon>
        <taxon>Mastadenovirus</taxon>
        <taxon>Mastadenovirus exoticum</taxon>
    </lineage>
</organism>
<dbReference type="EMBL" id="KY996448">
    <property type="protein sequence ID" value="AVQ69438.1"/>
    <property type="molecule type" value="Genomic_DNA"/>
</dbReference>
<dbReference type="Proteomes" id="UP000319048">
    <property type="component" value="Segment"/>
</dbReference>
<dbReference type="Proteomes" id="UP000318345">
    <property type="component" value="Segment"/>
</dbReference>
<dbReference type="Proteomes" id="UP000319946">
    <property type="component" value="Segment"/>
</dbReference>
<evidence type="ECO:0000313" key="7">
    <source>
        <dbReference type="EMBL" id="AVQ69438.1"/>
    </source>
</evidence>
<evidence type="ECO:0000313" key="10">
    <source>
        <dbReference type="EMBL" id="AVQ69573.1"/>
    </source>
</evidence>
<dbReference type="Proteomes" id="UP000317320">
    <property type="component" value="Genome"/>
</dbReference>
<dbReference type="EMBL" id="MF002042">
    <property type="protein sequence ID" value="AVD49621.1"/>
    <property type="molecule type" value="Genomic_DNA"/>
</dbReference>
<reference evidence="1" key="1">
    <citation type="journal article" date="2018" name="Emerg. Infect. Dis.">
        <title>Adenovirus Type 4 Respiratory Infections among Civilian Adults, Northeastern United States, 2011-20151.</title>
        <authorList>
            <person name="Kajon A.E."/>
            <person name="Lamson D.M."/>
            <person name="Bair C.R."/>
            <person name="Lu X."/>
            <person name="Landry M.L."/>
            <person name="Menegus M."/>
            <person name="Erdman D.D."/>
            <person name="St George K."/>
        </authorList>
    </citation>
    <scope>NUCLEOTIDE SEQUENCE [LARGE SCALE GENOMIC DNA]</scope>
    <source>
        <strain evidence="3">E/USA/38662/2014/P4H4F4</strain>
        <strain evidence="9">HAdV-E/USA/12752/2012/P4H4F4</strain>
        <strain evidence="10">HAdV-E/USA/27440/2012/P4H4F4</strain>
        <strain evidence="5">HAdV-E/USA/33430/2014/P4H4F4</strain>
        <strain evidence="6">HAdV-E/USA/3477/2015/P4H4F4</strain>
        <strain evidence="7">HAdV-E/USA/4876/2014/P4H4F4</strain>
        <strain evidence="8">HAdV-E/USA/5497/2013/P4H4F4</strain>
        <strain evidence="2">HAdV-E/USA/9111/2014/P4H4F4</strain>
        <strain evidence="11">HAdVE/Japan/J1007/1981/P4H4F4</strain>
        <strain evidence="12">HAdVE/USA_Connecticut/TB071911/2011/P4H4F4</strain>
        <strain evidence="1">HAdVE/USA_New York/1418/2015/P4H4F4</strain>
        <strain evidence="4">HAdVE/USA_New York/38813/2014/P4H4F4</strain>
    </source>
</reference>
<dbReference type="EMBL" id="KY996446">
    <property type="protein sequence ID" value="AVQ69347.1"/>
    <property type="molecule type" value="Genomic_DNA"/>
</dbReference>
<dbReference type="EMBL" id="KY996452">
    <property type="protein sequence ID" value="AVQ69618.1"/>
    <property type="molecule type" value="Genomic_DNA"/>
</dbReference>
<dbReference type="Proteomes" id="UP000316091">
    <property type="component" value="Segment"/>
</dbReference>
<evidence type="ECO:0000313" key="12">
    <source>
        <dbReference type="EMBL" id="AVQ69663.1"/>
    </source>
</evidence>
<evidence type="ECO:0000313" key="11">
    <source>
        <dbReference type="EMBL" id="AVQ69618.1"/>
    </source>
</evidence>
<sequence length="129" mass="14714">MLERTPCTYSIVVPEALNMHLDDFSFVDFLKNYLPDFLSSYLEDITESGQHAYFNLTFGNAHWGGLRFICNVACPSLIPGSPMAKNLGEDMNEYIQLLLREELRDCGRAIDIPLVNLLQVNQEQDLLEL</sequence>
<name>A0A2L1F3E2_9ADEN</name>
<gene>
    <name evidence="1" type="primary">E4</name>
</gene>
<dbReference type="Proteomes" id="UP000318945">
    <property type="component" value="Segment"/>
</dbReference>
<evidence type="ECO:0000313" key="5">
    <source>
        <dbReference type="EMBL" id="AVQ69303.1"/>
    </source>
</evidence>
<dbReference type="EMBL" id="KY996450">
    <property type="protein sequence ID" value="AVQ69528.1"/>
    <property type="molecule type" value="Genomic_DNA"/>
</dbReference>
<evidence type="ECO:0000313" key="8">
    <source>
        <dbReference type="EMBL" id="AVQ69483.1"/>
    </source>
</evidence>
<evidence type="ECO:0000313" key="1">
    <source>
        <dbReference type="EMBL" id="AVD49621.1"/>
    </source>
</evidence>
<dbReference type="EMBL" id="KY996445">
    <property type="protein sequence ID" value="AVQ69303.1"/>
    <property type="molecule type" value="Genomic_DNA"/>
</dbReference>
<protein>
    <submittedName>
        <fullName evidence="1">14.6 kDa protein</fullName>
    </submittedName>
</protein>
<dbReference type="Proteomes" id="UP000320357">
    <property type="component" value="Segment"/>
</dbReference>
<dbReference type="Proteomes" id="UP000318718">
    <property type="component" value="Genome"/>
</dbReference>
<evidence type="ECO:0000313" key="2">
    <source>
        <dbReference type="EMBL" id="AVQ69170.1"/>
    </source>
</evidence>
<accession>A0A2L1F3E2</accession>
<dbReference type="EMBL" id="KY996449">
    <property type="protein sequence ID" value="AVQ69483.1"/>
    <property type="molecule type" value="Genomic_DNA"/>
</dbReference>
<evidence type="ECO:0000313" key="6">
    <source>
        <dbReference type="EMBL" id="AVQ69347.1"/>
    </source>
</evidence>
<dbReference type="Proteomes" id="UP000320714">
    <property type="component" value="Segment"/>
</dbReference>
<evidence type="ECO:0000313" key="9">
    <source>
        <dbReference type="EMBL" id="AVQ69528.1"/>
    </source>
</evidence>
<evidence type="ECO:0000313" key="3">
    <source>
        <dbReference type="EMBL" id="AVQ69214.1"/>
    </source>
</evidence>
<proteinExistence type="predicted"/>
<dbReference type="Proteomes" id="UP000315631">
    <property type="component" value="Segment"/>
</dbReference>
<dbReference type="EMBL" id="KY996442">
    <property type="protein sequence ID" value="AVQ69170.1"/>
    <property type="molecule type" value="Genomic_DNA"/>
</dbReference>
<dbReference type="EMBL" id="KY996453">
    <property type="protein sequence ID" value="AVQ69663.1"/>
    <property type="molecule type" value="Genomic_DNA"/>
</dbReference>
<dbReference type="EMBL" id="KY996443">
    <property type="protein sequence ID" value="AVQ69214.1"/>
    <property type="molecule type" value="Genomic_DNA"/>
</dbReference>
<evidence type="ECO:0000313" key="4">
    <source>
        <dbReference type="EMBL" id="AVQ69259.1"/>
    </source>
</evidence>
<dbReference type="Proteomes" id="UP000319372">
    <property type="component" value="Segment"/>
</dbReference>
<dbReference type="EMBL" id="KY996444">
    <property type="protein sequence ID" value="AVQ69259.1"/>
    <property type="molecule type" value="Genomic_DNA"/>
</dbReference>